<keyword evidence="1" id="KW-0808">Transferase</keyword>
<keyword evidence="1" id="KW-0548">Nucleotidyltransferase</keyword>
<reference evidence="1" key="1">
    <citation type="submission" date="2022-06" db="EMBL/GenBank/DDBJ databases">
        <title>Assembly and Annotation of Antheraea assamensis cypovirus 4.</title>
        <authorList>
            <person name="Basak S."/>
            <person name="Hepat R."/>
            <person name="Saikia K."/>
            <person name="Thakur D."/>
        </authorList>
    </citation>
    <scope>NUCLEOTIDE SEQUENCE</scope>
    <source>
        <strain evidence="1">AaCPV4</strain>
    </source>
</reference>
<dbReference type="EC" id="2.7.7.50" evidence="1"/>
<dbReference type="EMBL" id="ON783661">
    <property type="protein sequence ID" value="UUF94169.1"/>
    <property type="molecule type" value="Genomic_RNA"/>
</dbReference>
<sequence length="606" mass="69995">MVGTSIDNIKGFDWVKQSFNKLRSISTDGESDEHHSTGSDTLSLLKTAIASVEDSRDRESASLPPKSEPYVDRRFNNILKSERDEFFALSVSYPILTRPHARPGHLTELGYTYSGDEVVDYFTDQFHSNIILMFRTFSETVEWRYRKTYNTNYSRMICFDAVSDLYVECVWVPEAFNILFPGWGLYTTFTDEQNIYTKTEIINIHLAFDNNISQTTTSILPYHELNTLERGTECITYMETYLRAGGDIDLTTRAKMRRAHPSVLPRSERIMTEVEFQERLEYWVFTKSFLPRTEKETIKEKRRMIHVKFGSQDIDENIYRAKKAGAPWEYACLGGKNIPYRDVNLDLCGLSNYETSYLLNDNLNFLHFRNLCDCWTITRRAIGIYHRYDTELPEYYHVLRLMKQTLIIDVIFIATLAKISSCVLPFIIVNGFRNGEPCTREEIWEVLGLSGFDSAFYQAYILKGAQASYNEFLHNVSLQTAGCTNYVFLPVPRRLFGYHISLYGRSMILPRIEILDRQKNTYGDRLSYTHKCTKSIIPALINMNDFTILPCGYIAGGNSRIVNTHDCILSLFALNIQGCNTCVLKGRSPSIHYSHRDGCLKTNMLQ</sequence>
<dbReference type="GO" id="GO:0004484">
    <property type="term" value="F:mRNA guanylyltransferase activity"/>
    <property type="evidence" value="ECO:0007669"/>
    <property type="project" value="UniProtKB-EC"/>
</dbReference>
<evidence type="ECO:0000313" key="2">
    <source>
        <dbReference type="Proteomes" id="UP001253307"/>
    </source>
</evidence>
<name>A0AAE9SSB9_9REOV</name>
<accession>A0AAE9SSB9</accession>
<dbReference type="Proteomes" id="UP001253307">
    <property type="component" value="Genome"/>
</dbReference>
<proteinExistence type="predicted"/>
<evidence type="ECO:0000313" key="1">
    <source>
        <dbReference type="EMBL" id="UUF94169.1"/>
    </source>
</evidence>
<organism evidence="1 2">
    <name type="scientific">Antheraea assamensis cypovirus 4</name>
    <dbReference type="NCBI Taxonomy" id="180166"/>
    <lineage>
        <taxon>Viruses</taxon>
        <taxon>Riboviria</taxon>
        <taxon>Orthornavirae</taxon>
        <taxon>Duplornaviricota</taxon>
        <taxon>Resentoviricetes</taxon>
        <taxon>Reovirales</taxon>
        <taxon>Spinareoviridae</taxon>
        <taxon>Cypovirus</taxon>
        <taxon>Cypovirus antheraeae</taxon>
    </lineage>
</organism>
<protein>
    <submittedName>
        <fullName evidence="1">mRNA guanylyltransferase</fullName>
        <ecNumber evidence="1">2.7.7.50</ecNumber>
    </submittedName>
</protein>